<evidence type="ECO:0000313" key="3">
    <source>
        <dbReference type="Proteomes" id="UP001366503"/>
    </source>
</evidence>
<feature type="non-terminal residue" evidence="2">
    <location>
        <position position="83"/>
    </location>
</feature>
<dbReference type="InterPro" id="IPR010221">
    <property type="entry name" value="VCBS_dom"/>
</dbReference>
<dbReference type="EMBL" id="JAPYKO010000137">
    <property type="protein sequence ID" value="MEI9407153.1"/>
    <property type="molecule type" value="Genomic_DNA"/>
</dbReference>
<gene>
    <name evidence="2" type="ORF">O7A05_34240</name>
</gene>
<evidence type="ECO:0000259" key="1">
    <source>
        <dbReference type="Pfam" id="PF17803"/>
    </source>
</evidence>
<dbReference type="NCBIfam" id="TIGR01965">
    <property type="entry name" value="VCBS_repeat"/>
    <property type="match status" value="1"/>
</dbReference>
<comment type="caution">
    <text evidence="2">The sequence shown here is derived from an EMBL/GenBank/DDBJ whole genome shotgun (WGS) entry which is preliminary data.</text>
</comment>
<keyword evidence="3" id="KW-1185">Reference proteome</keyword>
<accession>A0ABU8KPH0</accession>
<proteinExistence type="predicted"/>
<reference evidence="2 3" key="1">
    <citation type="submission" date="2022-12" db="EMBL/GenBank/DDBJ databases">
        <authorList>
            <person name="Muema E."/>
        </authorList>
    </citation>
    <scope>NUCLEOTIDE SEQUENCE [LARGE SCALE GENOMIC DNA]</scope>
    <source>
        <strain evidence="3">1330</strain>
    </source>
</reference>
<dbReference type="Proteomes" id="UP001366503">
    <property type="component" value="Unassembled WGS sequence"/>
</dbReference>
<dbReference type="Gene3D" id="2.60.40.10">
    <property type="entry name" value="Immunoglobulins"/>
    <property type="match status" value="1"/>
</dbReference>
<dbReference type="Pfam" id="PF17803">
    <property type="entry name" value="Cadherin_4"/>
    <property type="match status" value="1"/>
</dbReference>
<sequence length="83" mass="8455">NAYDALKQGENAVLNLSYNVVDEHGASVAQTAQVTITGANDAPTVSAAVTSTASEDAAAYTIDLLTNAADVDHDAVLHIANLT</sequence>
<dbReference type="RefSeq" id="WP_337097834.1">
    <property type="nucleotide sequence ID" value="NZ_JAPYKO010000137.1"/>
</dbReference>
<evidence type="ECO:0000313" key="2">
    <source>
        <dbReference type="EMBL" id="MEI9407153.1"/>
    </source>
</evidence>
<dbReference type="InterPro" id="IPR013783">
    <property type="entry name" value="Ig-like_fold"/>
</dbReference>
<dbReference type="InterPro" id="IPR040853">
    <property type="entry name" value="RapA2_cadherin-like"/>
</dbReference>
<feature type="domain" description="RapA2 cadherin-like" evidence="1">
    <location>
        <begin position="30"/>
        <end position="82"/>
    </location>
</feature>
<name>A0ABU8KPH0_9HYPH</name>
<organism evidence="2 3">
    <name type="scientific">Mesorhizobium argentiipisi</name>
    <dbReference type="NCBI Taxonomy" id="3015175"/>
    <lineage>
        <taxon>Bacteria</taxon>
        <taxon>Pseudomonadati</taxon>
        <taxon>Pseudomonadota</taxon>
        <taxon>Alphaproteobacteria</taxon>
        <taxon>Hyphomicrobiales</taxon>
        <taxon>Phyllobacteriaceae</taxon>
        <taxon>Mesorhizobium</taxon>
    </lineage>
</organism>
<feature type="non-terminal residue" evidence="2">
    <location>
        <position position="1"/>
    </location>
</feature>
<protein>
    <submittedName>
        <fullName evidence="2">VCBS domain-containing protein</fullName>
    </submittedName>
</protein>